<sequence length="112" mass="12135">MRHDTDLGRALGTLLSEARHRCGISQARLADRLCASAGVATVTRHEISRWERGERVPSGFWLGWLALSLDVPVAALERAAAADRRTRPGPALGRWRLVQPGVYARVPGTAAA</sequence>
<accession>A0ABP4XQW8</accession>
<dbReference type="InterPro" id="IPR001387">
    <property type="entry name" value="Cro/C1-type_HTH"/>
</dbReference>
<dbReference type="Proteomes" id="UP001500218">
    <property type="component" value="Unassembled WGS sequence"/>
</dbReference>
<gene>
    <name evidence="2" type="ORF">GCM10009682_03990</name>
</gene>
<dbReference type="InterPro" id="IPR010982">
    <property type="entry name" value="Lambda_DNA-bd_dom_sf"/>
</dbReference>
<protein>
    <recommendedName>
        <fullName evidence="1">HTH cro/C1-type domain-containing protein</fullName>
    </recommendedName>
</protein>
<evidence type="ECO:0000313" key="3">
    <source>
        <dbReference type="Proteomes" id="UP001500218"/>
    </source>
</evidence>
<evidence type="ECO:0000313" key="2">
    <source>
        <dbReference type="EMBL" id="GAA1785135.1"/>
    </source>
</evidence>
<dbReference type="PROSITE" id="PS50943">
    <property type="entry name" value="HTH_CROC1"/>
    <property type="match status" value="1"/>
</dbReference>
<dbReference type="RefSeq" id="WP_344125543.1">
    <property type="nucleotide sequence ID" value="NZ_BAAALT010000007.1"/>
</dbReference>
<comment type="caution">
    <text evidence="2">The sequence shown here is derived from an EMBL/GenBank/DDBJ whole genome shotgun (WGS) entry which is preliminary data.</text>
</comment>
<dbReference type="Gene3D" id="1.10.260.40">
    <property type="entry name" value="lambda repressor-like DNA-binding domains"/>
    <property type="match status" value="1"/>
</dbReference>
<evidence type="ECO:0000259" key="1">
    <source>
        <dbReference type="PROSITE" id="PS50943"/>
    </source>
</evidence>
<reference evidence="3" key="1">
    <citation type="journal article" date="2019" name="Int. J. Syst. Evol. Microbiol.">
        <title>The Global Catalogue of Microorganisms (GCM) 10K type strain sequencing project: providing services to taxonomists for standard genome sequencing and annotation.</title>
        <authorList>
            <consortium name="The Broad Institute Genomics Platform"/>
            <consortium name="The Broad Institute Genome Sequencing Center for Infectious Disease"/>
            <person name="Wu L."/>
            <person name="Ma J."/>
        </authorList>
    </citation>
    <scope>NUCLEOTIDE SEQUENCE [LARGE SCALE GENOMIC DNA]</scope>
    <source>
        <strain evidence="3">JCM 13250</strain>
    </source>
</reference>
<feature type="domain" description="HTH cro/C1-type" evidence="1">
    <location>
        <begin position="15"/>
        <end position="76"/>
    </location>
</feature>
<dbReference type="EMBL" id="BAAALT010000007">
    <property type="protein sequence ID" value="GAA1785135.1"/>
    <property type="molecule type" value="Genomic_DNA"/>
</dbReference>
<name>A0ABP4XQW8_9ACTN</name>
<dbReference type="SUPFAM" id="SSF47413">
    <property type="entry name" value="lambda repressor-like DNA-binding domains"/>
    <property type="match status" value="1"/>
</dbReference>
<dbReference type="CDD" id="cd00093">
    <property type="entry name" value="HTH_XRE"/>
    <property type="match status" value="1"/>
</dbReference>
<keyword evidence="3" id="KW-1185">Reference proteome</keyword>
<proteinExistence type="predicted"/>
<dbReference type="Pfam" id="PF13560">
    <property type="entry name" value="HTH_31"/>
    <property type="match status" value="1"/>
</dbReference>
<organism evidence="2 3">
    <name type="scientific">Luedemannella flava</name>
    <dbReference type="NCBI Taxonomy" id="349316"/>
    <lineage>
        <taxon>Bacteria</taxon>
        <taxon>Bacillati</taxon>
        <taxon>Actinomycetota</taxon>
        <taxon>Actinomycetes</taxon>
        <taxon>Micromonosporales</taxon>
        <taxon>Micromonosporaceae</taxon>
        <taxon>Luedemannella</taxon>
    </lineage>
</organism>